<dbReference type="InterPro" id="IPR058530">
    <property type="entry name" value="Baseplate_J-like_C"/>
</dbReference>
<proteinExistence type="inferred from homology"/>
<dbReference type="Pfam" id="PF04865">
    <property type="entry name" value="Baseplate_J"/>
    <property type="match status" value="1"/>
</dbReference>
<dbReference type="InterPro" id="IPR052399">
    <property type="entry name" value="Phage_Baseplate_Assmbl_Protein"/>
</dbReference>
<comment type="similarity">
    <text evidence="1">Belongs to the Mu gp47/PBSX XkdT family.</text>
</comment>
<dbReference type="InterPro" id="IPR006949">
    <property type="entry name" value="Barrel_Baseplate_J-like"/>
</dbReference>
<protein>
    <submittedName>
        <fullName evidence="5">Phage-like element PBSX protein xkdT</fullName>
    </submittedName>
</protein>
<gene>
    <name evidence="5" type="ORF">CNEO2_100118</name>
</gene>
<evidence type="ECO:0000313" key="6">
    <source>
        <dbReference type="Proteomes" id="UP001189143"/>
    </source>
</evidence>
<dbReference type="PANTHER" id="PTHR37829:SF3">
    <property type="entry name" value="PROTEIN JAYE-RELATED"/>
    <property type="match status" value="1"/>
</dbReference>
<feature type="domain" description="Baseplate protein J-like barrel" evidence="2">
    <location>
        <begin position="95"/>
        <end position="175"/>
    </location>
</feature>
<evidence type="ECO:0000259" key="4">
    <source>
        <dbReference type="Pfam" id="PF26079"/>
    </source>
</evidence>
<dbReference type="Pfam" id="PF26078">
    <property type="entry name" value="Baseplate_J_M"/>
    <property type="match status" value="1"/>
</dbReference>
<dbReference type="Proteomes" id="UP001189143">
    <property type="component" value="Unassembled WGS sequence"/>
</dbReference>
<dbReference type="EMBL" id="CAMTCP010000011">
    <property type="protein sequence ID" value="CAI3539682.1"/>
    <property type="molecule type" value="Genomic_DNA"/>
</dbReference>
<comment type="caution">
    <text evidence="5">The sequence shown here is derived from an EMBL/GenBank/DDBJ whole genome shotgun (WGS) entry which is preliminary data.</text>
</comment>
<feature type="domain" description="Baseplate J-like C-terminal" evidence="4">
    <location>
        <begin position="285"/>
        <end position="371"/>
    </location>
</feature>
<evidence type="ECO:0000259" key="2">
    <source>
        <dbReference type="Pfam" id="PF04865"/>
    </source>
</evidence>
<sequence length="373" mass="40348">MSYELQIPDYLTESADDIHARMIKEAPKGINTVEGDMFWNNTRPLAEELARAKNIALINALKMGITQTAKDLYLDLKGEAQGIIRKEGSYAVHKLKITGQADTIIRAGRSAYVPATDDVDSVEFIIQDTVIISDEGLVYVNAKCTTIGTAGNVKLGKISILDKSDGISSIENISIVSLGVNSESDGDYLNRILDNAANPAGSANKAHYKQWAKECDGVTGCKVISTWNGPNTVKCILSGANNTIVEDSIVTTVKKYIDPYPEYTGSGKAPVGATLTVVSCVKNNINIAVKIVLCEGYIISDVTNFITTDLKSYFSTLDFEKTTYVSYAKIGNVILKSEGVDDYTDLELNGAKENIILQTNEIAAMGTLKVSEE</sequence>
<dbReference type="PANTHER" id="PTHR37829">
    <property type="entry name" value="PHAGE-LIKE ELEMENT PBSX PROTEIN XKDT"/>
    <property type="match status" value="1"/>
</dbReference>
<feature type="domain" description="Baseplate J-like central" evidence="3">
    <location>
        <begin position="202"/>
        <end position="279"/>
    </location>
</feature>
<dbReference type="InterPro" id="IPR058531">
    <property type="entry name" value="Baseplate_J_M"/>
</dbReference>
<dbReference type="AlphaFoldDB" id="A0AAD2DBC9"/>
<dbReference type="Pfam" id="PF26079">
    <property type="entry name" value="Baseplate_J_C"/>
    <property type="match status" value="1"/>
</dbReference>
<reference evidence="5" key="1">
    <citation type="submission" date="2022-10" db="EMBL/GenBank/DDBJ databases">
        <authorList>
            <person name="Aires J."/>
            <person name="Mesa V."/>
        </authorList>
    </citation>
    <scope>NUCLEOTIDE SEQUENCE</scope>
    <source>
        <strain evidence="5">Clostridium neonatale JD116</strain>
    </source>
</reference>
<evidence type="ECO:0000259" key="3">
    <source>
        <dbReference type="Pfam" id="PF26078"/>
    </source>
</evidence>
<dbReference type="RefSeq" id="WP_317049808.1">
    <property type="nucleotide sequence ID" value="NZ_CAMRXC010000251.1"/>
</dbReference>
<organism evidence="5 6">
    <name type="scientific">Clostridium neonatale</name>
    <dbReference type="NCBI Taxonomy" id="137838"/>
    <lineage>
        <taxon>Bacteria</taxon>
        <taxon>Bacillati</taxon>
        <taxon>Bacillota</taxon>
        <taxon>Clostridia</taxon>
        <taxon>Eubacteriales</taxon>
        <taxon>Clostridiaceae</taxon>
        <taxon>Clostridium</taxon>
    </lineage>
</organism>
<evidence type="ECO:0000256" key="1">
    <source>
        <dbReference type="ARBA" id="ARBA00038087"/>
    </source>
</evidence>
<name>A0AAD2DBC9_9CLOT</name>
<evidence type="ECO:0000313" key="5">
    <source>
        <dbReference type="EMBL" id="CAI3539682.1"/>
    </source>
</evidence>
<accession>A0AAD2DBC9</accession>